<evidence type="ECO:0000313" key="2">
    <source>
        <dbReference type="Proteomes" id="UP000007113"/>
    </source>
</evidence>
<dbReference type="HOGENOM" id="CLU_1132544_0_0_0"/>
<organism evidence="1 2">
    <name type="scientific">Granulicella mallensis (strain ATCC BAA-1857 / DSM 23137 / MP5ACTX8)</name>
    <dbReference type="NCBI Taxonomy" id="682795"/>
    <lineage>
        <taxon>Bacteria</taxon>
        <taxon>Pseudomonadati</taxon>
        <taxon>Acidobacteriota</taxon>
        <taxon>Terriglobia</taxon>
        <taxon>Terriglobales</taxon>
        <taxon>Acidobacteriaceae</taxon>
        <taxon>Granulicella</taxon>
    </lineage>
</organism>
<evidence type="ECO:0008006" key="3">
    <source>
        <dbReference type="Google" id="ProtNLM"/>
    </source>
</evidence>
<keyword evidence="2" id="KW-1185">Reference proteome</keyword>
<evidence type="ECO:0000313" key="1">
    <source>
        <dbReference type="EMBL" id="AEU34654.1"/>
    </source>
</evidence>
<name>G8P0P6_GRAMM</name>
<dbReference type="NCBIfam" id="TIGR04267">
    <property type="entry name" value="mod_HExxH"/>
    <property type="match status" value="1"/>
</dbReference>
<dbReference type="KEGG" id="gma:AciX8_0299"/>
<reference evidence="1 2" key="1">
    <citation type="submission" date="2011-11" db="EMBL/GenBank/DDBJ databases">
        <title>Complete sequence of Granulicella mallensis MP5ACTX8.</title>
        <authorList>
            <consortium name="US DOE Joint Genome Institute"/>
            <person name="Lucas S."/>
            <person name="Copeland A."/>
            <person name="Lapidus A."/>
            <person name="Cheng J.-F."/>
            <person name="Goodwin L."/>
            <person name="Pitluck S."/>
            <person name="Peters L."/>
            <person name="Lu M."/>
            <person name="Detter J.C."/>
            <person name="Han C."/>
            <person name="Tapia R."/>
            <person name="Land M."/>
            <person name="Hauser L."/>
            <person name="Kyrpides N."/>
            <person name="Ivanova N."/>
            <person name="Mikhailova N."/>
            <person name="Pagani I."/>
            <person name="Rawat S."/>
            <person name="Mannisto M."/>
            <person name="Haggblom M."/>
            <person name="Woyke T."/>
        </authorList>
    </citation>
    <scope>NUCLEOTIDE SEQUENCE [LARGE SCALE GENOMIC DNA]</scope>
    <source>
        <strain evidence="2">ATCC BAA-1857 / DSM 23137 / MP5ACTX8</strain>
    </source>
</reference>
<dbReference type="Proteomes" id="UP000007113">
    <property type="component" value="Chromosome"/>
</dbReference>
<accession>G8P0P6</accession>
<dbReference type="InterPro" id="IPR026337">
    <property type="entry name" value="AKG_HExxH"/>
</dbReference>
<sequence>MTIAPNLDPANLLPQFESSLPASLRLSGEHALLRFHDLTRETYTTERFLSDSPTADALLLNAIPTESGRLLHCEAGGPALVSFCTERGIKLADNAYAEQASKLLEIALSDVIKPLPFLWTTVSELVWCCHVVFAQADDYDVSFSDPGIPFSVFVSAPAQHDRLAVLRVAENLVHETMHLQLTLFEDLCPLIDRDSGWSMYSPWKQEQRPAQGILHGLYVFYILRWMWLQISQTTHCSTDRDFALRRILDIDGEIDAVRALEDSPALTEAGKRFLQELFVSRLKQ</sequence>
<proteinExistence type="predicted"/>
<dbReference type="eggNOG" id="COG0641">
    <property type="taxonomic scope" value="Bacteria"/>
</dbReference>
<dbReference type="AlphaFoldDB" id="G8P0P6"/>
<gene>
    <name evidence="1" type="ordered locus">AciX8_0299</name>
</gene>
<dbReference type="EMBL" id="CP003130">
    <property type="protein sequence ID" value="AEU34654.1"/>
    <property type="molecule type" value="Genomic_DNA"/>
</dbReference>
<dbReference type="STRING" id="682795.AciX8_0299"/>
<protein>
    <recommendedName>
        <fullName evidence="3">HEXXH motif domain-containing protein</fullName>
    </recommendedName>
</protein>